<dbReference type="EMBL" id="CP060394">
    <property type="protein sequence ID" value="QNI32821.1"/>
    <property type="molecule type" value="Genomic_DNA"/>
</dbReference>
<keyword evidence="1" id="KW-0805">Transcription regulation</keyword>
<evidence type="ECO:0000313" key="5">
    <source>
        <dbReference type="EMBL" id="QNI32821.1"/>
    </source>
</evidence>
<dbReference type="PRINTS" id="PR00038">
    <property type="entry name" value="HTHLUXR"/>
</dbReference>
<feature type="domain" description="HTH luxR-type" evidence="4">
    <location>
        <begin position="119"/>
        <end position="184"/>
    </location>
</feature>
<keyword evidence="6" id="KW-1185">Reference proteome</keyword>
<evidence type="ECO:0000259" key="4">
    <source>
        <dbReference type="PROSITE" id="PS50043"/>
    </source>
</evidence>
<dbReference type="InterPro" id="IPR016032">
    <property type="entry name" value="Sig_transdc_resp-reg_C-effctor"/>
</dbReference>
<dbReference type="PANTHER" id="PTHR44688">
    <property type="entry name" value="DNA-BINDING TRANSCRIPTIONAL ACTIVATOR DEVR_DOSR"/>
    <property type="match status" value="1"/>
</dbReference>
<evidence type="ECO:0000256" key="1">
    <source>
        <dbReference type="ARBA" id="ARBA00023015"/>
    </source>
</evidence>
<accession>A0A7G8BJV1</accession>
<gene>
    <name evidence="5" type="ORF">H7849_02130</name>
</gene>
<dbReference type="Proteomes" id="UP000515312">
    <property type="component" value="Chromosome"/>
</dbReference>
<keyword evidence="3" id="KW-0804">Transcription</keyword>
<evidence type="ECO:0000313" key="6">
    <source>
        <dbReference type="Proteomes" id="UP000515312"/>
    </source>
</evidence>
<dbReference type="SUPFAM" id="SSF46894">
    <property type="entry name" value="C-terminal effector domain of the bipartite response regulators"/>
    <property type="match status" value="1"/>
</dbReference>
<name>A0A7G8BJV1_9BACT</name>
<dbReference type="GO" id="GO:0006355">
    <property type="term" value="P:regulation of DNA-templated transcription"/>
    <property type="evidence" value="ECO:0007669"/>
    <property type="project" value="InterPro"/>
</dbReference>
<dbReference type="AlphaFoldDB" id="A0A7G8BJV1"/>
<dbReference type="GO" id="GO:0003677">
    <property type="term" value="F:DNA binding"/>
    <property type="evidence" value="ECO:0007669"/>
    <property type="project" value="UniProtKB-KW"/>
</dbReference>
<dbReference type="InterPro" id="IPR000792">
    <property type="entry name" value="Tscrpt_reg_LuxR_C"/>
</dbReference>
<protein>
    <submittedName>
        <fullName evidence="5">Response regulator transcription factor</fullName>
    </submittedName>
</protein>
<dbReference type="SMART" id="SM00421">
    <property type="entry name" value="HTH_LUXR"/>
    <property type="match status" value="1"/>
</dbReference>
<dbReference type="Gene3D" id="3.40.50.2300">
    <property type="match status" value="1"/>
</dbReference>
<dbReference type="Pfam" id="PF00196">
    <property type="entry name" value="GerE"/>
    <property type="match status" value="1"/>
</dbReference>
<keyword evidence="2" id="KW-0238">DNA-binding</keyword>
<dbReference type="KEGG" id="adin:H7849_02130"/>
<sequence>MLAIAPVSTLVYRALNDDPDAIVIIAEDVATFAGQNDSDLIEVFSSTPTVLLSGRIHAVLKKRAAALHIRSVLPLDVTSDQLLAAIQATVAGLAVTLEPLVQTREAYAASNTAEGIGLAGRLANHLTARETIVLRLMALGLGNKEIAARLDISEHTAKFHVSSILAKLGAASRTEAVTIGMTRGLVAI</sequence>
<dbReference type="PANTHER" id="PTHR44688:SF25">
    <property type="entry name" value="HTH LUXR-TYPE DOMAIN-CONTAINING PROTEIN"/>
    <property type="match status" value="1"/>
</dbReference>
<organism evidence="5 6">
    <name type="scientific">Alloacidobacterium dinghuense</name>
    <dbReference type="NCBI Taxonomy" id="2763107"/>
    <lineage>
        <taxon>Bacteria</taxon>
        <taxon>Pseudomonadati</taxon>
        <taxon>Acidobacteriota</taxon>
        <taxon>Terriglobia</taxon>
        <taxon>Terriglobales</taxon>
        <taxon>Acidobacteriaceae</taxon>
        <taxon>Alloacidobacterium</taxon>
    </lineage>
</organism>
<dbReference type="RefSeq" id="WP_186743777.1">
    <property type="nucleotide sequence ID" value="NZ_CP060394.1"/>
</dbReference>
<proteinExistence type="predicted"/>
<dbReference type="CDD" id="cd06170">
    <property type="entry name" value="LuxR_C_like"/>
    <property type="match status" value="1"/>
</dbReference>
<evidence type="ECO:0000256" key="3">
    <source>
        <dbReference type="ARBA" id="ARBA00023163"/>
    </source>
</evidence>
<evidence type="ECO:0000256" key="2">
    <source>
        <dbReference type="ARBA" id="ARBA00023125"/>
    </source>
</evidence>
<dbReference type="PROSITE" id="PS50043">
    <property type="entry name" value="HTH_LUXR_2"/>
    <property type="match status" value="1"/>
</dbReference>
<reference evidence="5 6" key="1">
    <citation type="submission" date="2020-08" db="EMBL/GenBank/DDBJ databases">
        <title>Edaphobacter telluris sp. nov. and Acidobacterium dinghuensis sp. nov., two acidobacteria isolated from forest soil.</title>
        <authorList>
            <person name="Fu J."/>
            <person name="Qiu L."/>
        </authorList>
    </citation>
    <scope>NUCLEOTIDE SEQUENCE [LARGE SCALE GENOMIC DNA]</scope>
    <source>
        <strain evidence="5">4Y35</strain>
    </source>
</reference>